<feature type="transmembrane region" description="Helical" evidence="8">
    <location>
        <begin position="174"/>
        <end position="196"/>
    </location>
</feature>
<keyword evidence="6 8" id="KW-1133">Transmembrane helix</keyword>
<dbReference type="GO" id="GO:0005886">
    <property type="term" value="C:plasma membrane"/>
    <property type="evidence" value="ECO:0007669"/>
    <property type="project" value="UniProtKB-SubCell"/>
</dbReference>
<dbReference type="AlphaFoldDB" id="A0A9D1J023"/>
<evidence type="ECO:0000256" key="4">
    <source>
        <dbReference type="ARBA" id="ARBA00022475"/>
    </source>
</evidence>
<feature type="transmembrane region" description="Helical" evidence="8">
    <location>
        <begin position="33"/>
        <end position="52"/>
    </location>
</feature>
<evidence type="ECO:0000256" key="5">
    <source>
        <dbReference type="ARBA" id="ARBA00022692"/>
    </source>
</evidence>
<feature type="transmembrane region" description="Helical" evidence="8">
    <location>
        <begin position="241"/>
        <end position="258"/>
    </location>
</feature>
<feature type="transmembrane region" description="Helical" evidence="8">
    <location>
        <begin position="102"/>
        <end position="119"/>
    </location>
</feature>
<feature type="domain" description="EamA" evidence="9">
    <location>
        <begin position="150"/>
        <end position="280"/>
    </location>
</feature>
<reference evidence="10" key="1">
    <citation type="submission" date="2020-10" db="EMBL/GenBank/DDBJ databases">
        <authorList>
            <person name="Gilroy R."/>
        </authorList>
    </citation>
    <scope>NUCLEOTIDE SEQUENCE</scope>
    <source>
        <strain evidence="10">ChiGjej3B3-7149</strain>
    </source>
</reference>
<dbReference type="SUPFAM" id="SSF103481">
    <property type="entry name" value="Multidrug resistance efflux transporter EmrE"/>
    <property type="match status" value="2"/>
</dbReference>
<evidence type="ECO:0000256" key="8">
    <source>
        <dbReference type="SAM" id="Phobius"/>
    </source>
</evidence>
<evidence type="ECO:0000256" key="2">
    <source>
        <dbReference type="ARBA" id="ARBA00007362"/>
    </source>
</evidence>
<dbReference type="InterPro" id="IPR000620">
    <property type="entry name" value="EamA_dom"/>
</dbReference>
<dbReference type="InterPro" id="IPR037185">
    <property type="entry name" value="EmrE-like"/>
</dbReference>
<evidence type="ECO:0000256" key="7">
    <source>
        <dbReference type="ARBA" id="ARBA00023136"/>
    </source>
</evidence>
<keyword evidence="3" id="KW-0813">Transport</keyword>
<protein>
    <submittedName>
        <fullName evidence="10">EamA family transporter RarD</fullName>
    </submittedName>
</protein>
<evidence type="ECO:0000259" key="9">
    <source>
        <dbReference type="Pfam" id="PF00892"/>
    </source>
</evidence>
<comment type="similarity">
    <text evidence="2">Belongs to the EamA transporter family.</text>
</comment>
<feature type="transmembrane region" description="Helical" evidence="8">
    <location>
        <begin position="7"/>
        <end position="27"/>
    </location>
</feature>
<dbReference type="Pfam" id="PF00892">
    <property type="entry name" value="EamA"/>
    <property type="match status" value="2"/>
</dbReference>
<evidence type="ECO:0000256" key="3">
    <source>
        <dbReference type="ARBA" id="ARBA00022448"/>
    </source>
</evidence>
<evidence type="ECO:0000313" key="11">
    <source>
        <dbReference type="Proteomes" id="UP000824238"/>
    </source>
</evidence>
<keyword evidence="7 8" id="KW-0472">Membrane</keyword>
<reference evidence="10" key="2">
    <citation type="journal article" date="2021" name="PeerJ">
        <title>Extensive microbial diversity within the chicken gut microbiome revealed by metagenomics and culture.</title>
        <authorList>
            <person name="Gilroy R."/>
            <person name="Ravi A."/>
            <person name="Getino M."/>
            <person name="Pursley I."/>
            <person name="Horton D.L."/>
            <person name="Alikhan N.F."/>
            <person name="Baker D."/>
            <person name="Gharbi K."/>
            <person name="Hall N."/>
            <person name="Watson M."/>
            <person name="Adriaenssens E.M."/>
            <person name="Foster-Nyarko E."/>
            <person name="Jarju S."/>
            <person name="Secka A."/>
            <person name="Antonio M."/>
            <person name="Oren A."/>
            <person name="Chaudhuri R.R."/>
            <person name="La Ragione R."/>
            <person name="Hildebrand F."/>
            <person name="Pallen M.J."/>
        </authorList>
    </citation>
    <scope>NUCLEOTIDE SEQUENCE</scope>
    <source>
        <strain evidence="10">ChiGjej3B3-7149</strain>
    </source>
</reference>
<evidence type="ECO:0000256" key="1">
    <source>
        <dbReference type="ARBA" id="ARBA00004651"/>
    </source>
</evidence>
<dbReference type="Proteomes" id="UP000824238">
    <property type="component" value="Unassembled WGS sequence"/>
</dbReference>
<feature type="transmembrane region" description="Helical" evidence="8">
    <location>
        <begin position="208"/>
        <end position="229"/>
    </location>
</feature>
<name>A0A9D1J023_9FIRM</name>
<dbReference type="EMBL" id="DVHH01000224">
    <property type="protein sequence ID" value="HIR55763.1"/>
    <property type="molecule type" value="Genomic_DNA"/>
</dbReference>
<comment type="caution">
    <text evidence="10">The sequence shown here is derived from an EMBL/GenBank/DDBJ whole genome shotgun (WGS) entry which is preliminary data.</text>
</comment>
<dbReference type="PANTHER" id="PTHR22911:SF137">
    <property type="entry name" value="SOLUTE CARRIER FAMILY 35 MEMBER G2-RELATED"/>
    <property type="match status" value="1"/>
</dbReference>
<feature type="transmembrane region" description="Helical" evidence="8">
    <location>
        <begin position="73"/>
        <end position="90"/>
    </location>
</feature>
<gene>
    <name evidence="10" type="primary">rarD</name>
    <name evidence="10" type="ORF">IAD36_09245</name>
</gene>
<feature type="domain" description="EamA" evidence="9">
    <location>
        <begin position="7"/>
        <end position="142"/>
    </location>
</feature>
<comment type="subcellular location">
    <subcellularLocation>
        <location evidence="1">Cell membrane</location>
        <topology evidence="1">Multi-pass membrane protein</topology>
    </subcellularLocation>
</comment>
<organism evidence="10 11">
    <name type="scientific">Candidatus Scatomorpha intestinigallinarum</name>
    <dbReference type="NCBI Taxonomy" id="2840923"/>
    <lineage>
        <taxon>Bacteria</taxon>
        <taxon>Bacillati</taxon>
        <taxon>Bacillota</taxon>
        <taxon>Clostridia</taxon>
        <taxon>Eubacteriales</taxon>
        <taxon>Candidatus Scatomorpha</taxon>
    </lineage>
</organism>
<proteinExistence type="inferred from homology"/>
<accession>A0A9D1J023</accession>
<dbReference type="NCBIfam" id="TIGR00688">
    <property type="entry name" value="rarD"/>
    <property type="match status" value="1"/>
</dbReference>
<keyword evidence="5 8" id="KW-0812">Transmembrane</keyword>
<evidence type="ECO:0000256" key="6">
    <source>
        <dbReference type="ARBA" id="ARBA00022989"/>
    </source>
</evidence>
<feature type="transmembrane region" description="Helical" evidence="8">
    <location>
        <begin position="267"/>
        <end position="285"/>
    </location>
</feature>
<evidence type="ECO:0000313" key="10">
    <source>
        <dbReference type="EMBL" id="HIR55763.1"/>
    </source>
</evidence>
<dbReference type="InterPro" id="IPR004626">
    <property type="entry name" value="RarD"/>
</dbReference>
<feature type="transmembrane region" description="Helical" evidence="8">
    <location>
        <begin position="131"/>
        <end position="162"/>
    </location>
</feature>
<dbReference type="PANTHER" id="PTHR22911">
    <property type="entry name" value="ACYL-MALONYL CONDENSING ENZYME-RELATED"/>
    <property type="match status" value="1"/>
</dbReference>
<keyword evidence="4" id="KW-1003">Cell membrane</keyword>
<sequence length="299" mass="32755">MSRTKKSLIALLVCYLIWGLQPLYWNLLGQFDALFVLCVRIVMSVIFTWGFLICTGRLHELLAAFRNRALMKYLVPAAVFICGDWGLYNWAVMNGHVLDVSLGYYMNPMVMFVIGLALFRERGHLLEYISVGVATLGVLISTVQYGSFPIVAVLCAFSWPLYATVKKAANADPIVSIAVETTLLAPFALAATVIFFRGEGGYASVDLSGALLLLLSGVVAATPMILYTYVVNDLPFKVVGILQYTSSTITFICGILFLNETATPSKLIMFGFIVVGLIIFTAGSFKRQREALPDNGAVK</sequence>